<keyword evidence="4" id="KW-0969">Cilium</keyword>
<feature type="domain" description="Flagellar basal body rod protein N-terminal" evidence="2">
    <location>
        <begin position="9"/>
        <end position="39"/>
    </location>
</feature>
<name>A0A1G7PJU2_9BACT</name>
<feature type="domain" description="Flagellar basal-body/hook protein C-terminal" evidence="3">
    <location>
        <begin position="94"/>
        <end position="132"/>
    </location>
</feature>
<dbReference type="EMBL" id="FNBX01000016">
    <property type="protein sequence ID" value="SDF86478.1"/>
    <property type="molecule type" value="Genomic_DNA"/>
</dbReference>
<organism evidence="4 5">
    <name type="scientific">Desulfovibrio legallii</name>
    <dbReference type="NCBI Taxonomy" id="571438"/>
    <lineage>
        <taxon>Bacteria</taxon>
        <taxon>Pseudomonadati</taxon>
        <taxon>Thermodesulfobacteriota</taxon>
        <taxon>Desulfovibrionia</taxon>
        <taxon>Desulfovibrionales</taxon>
        <taxon>Desulfovibrionaceae</taxon>
        <taxon>Desulfovibrio</taxon>
    </lineage>
</organism>
<dbReference type="SUPFAM" id="SSF64518">
    <property type="entry name" value="Phase 1 flagellin"/>
    <property type="match status" value="1"/>
</dbReference>
<accession>A0A1G7PJU2</accession>
<dbReference type="RefSeq" id="WP_092154644.1">
    <property type="nucleotide sequence ID" value="NZ_FNBX01000016.1"/>
</dbReference>
<comment type="similarity">
    <text evidence="1">Belongs to the flagella basal body rod proteins family.</text>
</comment>
<proteinExistence type="inferred from homology"/>
<reference evidence="5" key="1">
    <citation type="submission" date="2016-10" db="EMBL/GenBank/DDBJ databases">
        <authorList>
            <person name="Varghese N."/>
            <person name="Submissions S."/>
        </authorList>
    </citation>
    <scope>NUCLEOTIDE SEQUENCE [LARGE SCALE GENOMIC DNA]</scope>
    <source>
        <strain evidence="5">KHC7</strain>
    </source>
</reference>
<evidence type="ECO:0000313" key="4">
    <source>
        <dbReference type="EMBL" id="SDF86478.1"/>
    </source>
</evidence>
<keyword evidence="4" id="KW-0282">Flagellum</keyword>
<gene>
    <name evidence="4" type="ORF">SAMN05192586_11644</name>
</gene>
<dbReference type="InterPro" id="IPR001444">
    <property type="entry name" value="Flag_bb_rod_N"/>
</dbReference>
<evidence type="ECO:0000313" key="5">
    <source>
        <dbReference type="Proteomes" id="UP000199355"/>
    </source>
</evidence>
<protein>
    <submittedName>
        <fullName evidence="4">Flagellar basal-body rod protein FlgC</fullName>
    </submittedName>
</protein>
<dbReference type="AlphaFoldDB" id="A0A1G7PJU2"/>
<evidence type="ECO:0000259" key="2">
    <source>
        <dbReference type="Pfam" id="PF00460"/>
    </source>
</evidence>
<dbReference type="InterPro" id="IPR002371">
    <property type="entry name" value="FlgK"/>
</dbReference>
<dbReference type="InterPro" id="IPR010930">
    <property type="entry name" value="Flg_bb/hook_C_dom"/>
</dbReference>
<keyword evidence="4" id="KW-0966">Cell projection</keyword>
<evidence type="ECO:0000259" key="3">
    <source>
        <dbReference type="Pfam" id="PF06429"/>
    </source>
</evidence>
<dbReference type="OrthoDB" id="7357187at2"/>
<sequence length="134" mass="13136">MTNSSNSSLAVAAGAMTAQSWGLAVTAHNVANVSTAGFQPGRAAYATGPAGFGARLSAVLPAADAARPEAANGASAVSPAQAVYDVTTIVGAPSGTDLGTASVEMIATQHAYEANAQVVRTADAMLGTLLDMKA</sequence>
<dbReference type="GO" id="GO:0044780">
    <property type="term" value="P:bacterial-type flagellum assembly"/>
    <property type="evidence" value="ECO:0007669"/>
    <property type="project" value="InterPro"/>
</dbReference>
<dbReference type="GO" id="GO:0009424">
    <property type="term" value="C:bacterial-type flagellum hook"/>
    <property type="evidence" value="ECO:0007669"/>
    <property type="project" value="InterPro"/>
</dbReference>
<dbReference type="STRING" id="571438.SAMN05192586_11644"/>
<dbReference type="PANTHER" id="PTHR30033">
    <property type="entry name" value="FLAGELLAR HOOK-ASSOCIATED PROTEIN 1"/>
    <property type="match status" value="1"/>
</dbReference>
<keyword evidence="5" id="KW-1185">Reference proteome</keyword>
<dbReference type="Pfam" id="PF06429">
    <property type="entry name" value="Flg_bbr_C"/>
    <property type="match status" value="1"/>
</dbReference>
<dbReference type="Pfam" id="PF00460">
    <property type="entry name" value="Flg_bb_rod"/>
    <property type="match status" value="1"/>
</dbReference>
<dbReference type="GO" id="GO:0005198">
    <property type="term" value="F:structural molecule activity"/>
    <property type="evidence" value="ECO:0007669"/>
    <property type="project" value="InterPro"/>
</dbReference>
<evidence type="ECO:0000256" key="1">
    <source>
        <dbReference type="ARBA" id="ARBA00009677"/>
    </source>
</evidence>
<dbReference type="Proteomes" id="UP000199355">
    <property type="component" value="Unassembled WGS sequence"/>
</dbReference>